<keyword evidence="2" id="KW-1185">Reference proteome</keyword>
<sequence>MCTTQDDLEIPEFGQCAFDHFIMEKWDASSQLTRSEQHRFLVASWLNLGIYGRNVYFQHMINTWDGAVPENVPKDLLSDDDRITNIGSSNVAWIRTWYGNEGKGLEDGETITRSSADESYRRLYRRAILCLDEGQDESDLAEPNEIPIGRHDCHDDDPEALGMAESNSDEEIVTPGEIPLFALSMFMKVPDTLDGLSMSSFWRDDDEEAKKEMKEQLPLRQHFLLFVADREACERGWVLQVALNHKGQVLPYRVRGRAAWTKNHVVHWIAMGRNLDATDEQEDTIVYSADGQVYAETGNGWD</sequence>
<dbReference type="Proteomes" id="UP000700596">
    <property type="component" value="Unassembled WGS sequence"/>
</dbReference>
<dbReference type="AlphaFoldDB" id="A0A9P9IHZ4"/>
<comment type="caution">
    <text evidence="1">The sequence shown here is derived from an EMBL/GenBank/DDBJ whole genome shotgun (WGS) entry which is preliminary data.</text>
</comment>
<evidence type="ECO:0000313" key="1">
    <source>
        <dbReference type="EMBL" id="KAH7122763.1"/>
    </source>
</evidence>
<organism evidence="1 2">
    <name type="scientific">Dendryphion nanum</name>
    <dbReference type="NCBI Taxonomy" id="256645"/>
    <lineage>
        <taxon>Eukaryota</taxon>
        <taxon>Fungi</taxon>
        <taxon>Dikarya</taxon>
        <taxon>Ascomycota</taxon>
        <taxon>Pezizomycotina</taxon>
        <taxon>Dothideomycetes</taxon>
        <taxon>Pleosporomycetidae</taxon>
        <taxon>Pleosporales</taxon>
        <taxon>Torulaceae</taxon>
        <taxon>Dendryphion</taxon>
    </lineage>
</organism>
<reference evidence="1" key="1">
    <citation type="journal article" date="2021" name="Nat. Commun.">
        <title>Genetic determinants of endophytism in the Arabidopsis root mycobiome.</title>
        <authorList>
            <person name="Mesny F."/>
            <person name="Miyauchi S."/>
            <person name="Thiergart T."/>
            <person name="Pickel B."/>
            <person name="Atanasova L."/>
            <person name="Karlsson M."/>
            <person name="Huettel B."/>
            <person name="Barry K.W."/>
            <person name="Haridas S."/>
            <person name="Chen C."/>
            <person name="Bauer D."/>
            <person name="Andreopoulos W."/>
            <person name="Pangilinan J."/>
            <person name="LaButti K."/>
            <person name="Riley R."/>
            <person name="Lipzen A."/>
            <person name="Clum A."/>
            <person name="Drula E."/>
            <person name="Henrissat B."/>
            <person name="Kohler A."/>
            <person name="Grigoriev I.V."/>
            <person name="Martin F.M."/>
            <person name="Hacquard S."/>
        </authorList>
    </citation>
    <scope>NUCLEOTIDE SEQUENCE</scope>
    <source>
        <strain evidence="1">MPI-CAGE-CH-0243</strain>
    </source>
</reference>
<proteinExistence type="predicted"/>
<gene>
    <name evidence="1" type="ORF">B0J11DRAFT_616133</name>
</gene>
<accession>A0A9P9IHZ4</accession>
<dbReference type="EMBL" id="JAGMWT010000009">
    <property type="protein sequence ID" value="KAH7122763.1"/>
    <property type="molecule type" value="Genomic_DNA"/>
</dbReference>
<dbReference type="OrthoDB" id="4364812at2759"/>
<name>A0A9P9IHZ4_9PLEO</name>
<protein>
    <submittedName>
        <fullName evidence="1">Uncharacterized protein</fullName>
    </submittedName>
</protein>
<evidence type="ECO:0000313" key="2">
    <source>
        <dbReference type="Proteomes" id="UP000700596"/>
    </source>
</evidence>